<proteinExistence type="predicted"/>
<dbReference type="AlphaFoldDB" id="A0A660L1E4"/>
<accession>A0A660L1E4</accession>
<dbReference type="InterPro" id="IPR052373">
    <property type="entry name" value="Gamma-glu_amide_hydrolase"/>
</dbReference>
<evidence type="ECO:0000313" key="3">
    <source>
        <dbReference type="EMBL" id="RKQ87034.1"/>
    </source>
</evidence>
<keyword evidence="4" id="KW-1185">Reference proteome</keyword>
<reference evidence="3 4" key="1">
    <citation type="submission" date="2018-10" db="EMBL/GenBank/DDBJ databases">
        <title>Genomic Encyclopedia of Archaeal and Bacterial Type Strains, Phase II (KMG-II): from individual species to whole genera.</title>
        <authorList>
            <person name="Goeker M."/>
        </authorList>
    </citation>
    <scope>NUCLEOTIDE SEQUENCE [LARGE SCALE GENOMIC DNA]</scope>
    <source>
        <strain evidence="3 4">DSM 14954</strain>
    </source>
</reference>
<dbReference type="InterPro" id="IPR026869">
    <property type="entry name" value="EgtC-like"/>
</dbReference>
<evidence type="ECO:0000313" key="4">
    <source>
        <dbReference type="Proteomes" id="UP000278962"/>
    </source>
</evidence>
<dbReference type="EMBL" id="RBIL01000002">
    <property type="protein sequence ID" value="RKQ87034.1"/>
    <property type="molecule type" value="Genomic_DNA"/>
</dbReference>
<dbReference type="Proteomes" id="UP000278962">
    <property type="component" value="Unassembled WGS sequence"/>
</dbReference>
<sequence length="282" mass="31214">MCRWNAYFGDPIVIDELLYQTDHGLIDQSLHARQGVETTNGDGFGLGWYGAAGGEPARYRSVTPAWSDQNLRDLAAHIESPLFLAHIRATTGTPVQQTNCHPFKHGRWLFVHNGVLNGFHAMRRDLMLAVDPELYDGITGSTDSEVLFYLALTFGLERDPLGAVERAVGFVESTGRAHGVEHAVQMTLGFSDGERLWAVRYSSEHRSRTLYVSADRATVQALHPDNARFKRLTDETRVVVSEPLSDLPGVWVAVPEATALVIQRGQDEQVPFRPQVPEPAAA</sequence>
<dbReference type="PROSITE" id="PS51278">
    <property type="entry name" value="GATASE_TYPE_2"/>
    <property type="match status" value="1"/>
</dbReference>
<dbReference type="GO" id="GO:0016740">
    <property type="term" value="F:transferase activity"/>
    <property type="evidence" value="ECO:0007669"/>
    <property type="project" value="UniProtKB-KW"/>
</dbReference>
<dbReference type="OrthoDB" id="9804310at2"/>
<dbReference type="Pfam" id="PF13230">
    <property type="entry name" value="GATase_4"/>
    <property type="match status" value="1"/>
</dbReference>
<dbReference type="Gene3D" id="3.60.20.10">
    <property type="entry name" value="Glutamine Phosphoribosylpyrophosphate, subunit 1, domain 1"/>
    <property type="match status" value="1"/>
</dbReference>
<dbReference type="InterPro" id="IPR029055">
    <property type="entry name" value="Ntn_hydrolases_N"/>
</dbReference>
<comment type="caution">
    <text evidence="3">The sequence shown here is derived from an EMBL/GenBank/DDBJ whole genome shotgun (WGS) entry which is preliminary data.</text>
</comment>
<evidence type="ECO:0000259" key="2">
    <source>
        <dbReference type="PROSITE" id="PS51278"/>
    </source>
</evidence>
<feature type="domain" description="Glutamine amidotransferase type-2" evidence="2">
    <location>
        <begin position="2"/>
        <end position="282"/>
    </location>
</feature>
<keyword evidence="1 3" id="KW-0315">Glutamine amidotransferase</keyword>
<gene>
    <name evidence="3" type="ORF">C8N24_5054</name>
</gene>
<protein>
    <submittedName>
        <fullName evidence="3">Glutamine amidotransferase</fullName>
    </submittedName>
</protein>
<dbReference type="SUPFAM" id="SSF56235">
    <property type="entry name" value="N-terminal nucleophile aminohydrolases (Ntn hydrolases)"/>
    <property type="match status" value="1"/>
</dbReference>
<evidence type="ECO:0000256" key="1">
    <source>
        <dbReference type="ARBA" id="ARBA00022962"/>
    </source>
</evidence>
<keyword evidence="3" id="KW-0808">Transferase</keyword>
<dbReference type="InterPro" id="IPR017932">
    <property type="entry name" value="GATase_2_dom"/>
</dbReference>
<dbReference type="PANTHER" id="PTHR43187:SF1">
    <property type="entry name" value="GLUTAMINE AMIDOTRANSFERASE DUG3-RELATED"/>
    <property type="match status" value="1"/>
</dbReference>
<organism evidence="3 4">
    <name type="scientific">Solirubrobacter pauli</name>
    <dbReference type="NCBI Taxonomy" id="166793"/>
    <lineage>
        <taxon>Bacteria</taxon>
        <taxon>Bacillati</taxon>
        <taxon>Actinomycetota</taxon>
        <taxon>Thermoleophilia</taxon>
        <taxon>Solirubrobacterales</taxon>
        <taxon>Solirubrobacteraceae</taxon>
        <taxon>Solirubrobacter</taxon>
    </lineage>
</organism>
<dbReference type="CDD" id="cd01908">
    <property type="entry name" value="YafJ"/>
    <property type="match status" value="1"/>
</dbReference>
<dbReference type="RefSeq" id="WP_121255266.1">
    <property type="nucleotide sequence ID" value="NZ_RBIL01000002.1"/>
</dbReference>
<name>A0A660L1E4_9ACTN</name>
<dbReference type="PANTHER" id="PTHR43187">
    <property type="entry name" value="GLUTAMINE AMIDOTRANSFERASE DUG3-RELATED"/>
    <property type="match status" value="1"/>
</dbReference>